<dbReference type="GO" id="GO:0000156">
    <property type="term" value="F:phosphorelay response regulator activity"/>
    <property type="evidence" value="ECO:0007669"/>
    <property type="project" value="InterPro"/>
</dbReference>
<feature type="domain" description="CheB-type methylesterase" evidence="6">
    <location>
        <begin position="27"/>
        <end position="208"/>
    </location>
</feature>
<evidence type="ECO:0000259" key="6">
    <source>
        <dbReference type="PROSITE" id="PS50122"/>
    </source>
</evidence>
<name>A0A2T3Y1K8_9BURK</name>
<proteinExistence type="predicted"/>
<dbReference type="CDD" id="cd16433">
    <property type="entry name" value="CheB"/>
    <property type="match status" value="1"/>
</dbReference>
<feature type="active site" evidence="4">
    <location>
        <position position="157"/>
    </location>
</feature>
<dbReference type="GO" id="GO:0008984">
    <property type="term" value="F:protein-glutamate methylesterase activity"/>
    <property type="evidence" value="ECO:0007669"/>
    <property type="project" value="UniProtKB-EC"/>
</dbReference>
<comment type="catalytic activity">
    <reaction evidence="3">
        <text>[protein]-L-glutamate 5-O-methyl ester + H2O = L-glutamyl-[protein] + methanol + H(+)</text>
        <dbReference type="Rhea" id="RHEA:23236"/>
        <dbReference type="Rhea" id="RHEA-COMP:10208"/>
        <dbReference type="Rhea" id="RHEA-COMP:10311"/>
        <dbReference type="ChEBI" id="CHEBI:15377"/>
        <dbReference type="ChEBI" id="CHEBI:15378"/>
        <dbReference type="ChEBI" id="CHEBI:17790"/>
        <dbReference type="ChEBI" id="CHEBI:29973"/>
        <dbReference type="ChEBI" id="CHEBI:82795"/>
        <dbReference type="EC" id="3.1.1.61"/>
    </reaction>
</comment>
<feature type="active site" evidence="4">
    <location>
        <position position="66"/>
    </location>
</feature>
<dbReference type="SUPFAM" id="SSF52738">
    <property type="entry name" value="Methylesterase CheB, C-terminal domain"/>
    <property type="match status" value="1"/>
</dbReference>
<evidence type="ECO:0000256" key="2">
    <source>
        <dbReference type="ARBA" id="ARBA00039140"/>
    </source>
</evidence>
<evidence type="ECO:0000313" key="7">
    <source>
        <dbReference type="EMBL" id="PTB22627.1"/>
    </source>
</evidence>
<evidence type="ECO:0000256" key="5">
    <source>
        <dbReference type="SAM" id="MobiDB-lite"/>
    </source>
</evidence>
<dbReference type="EMBL" id="PYUC01000001">
    <property type="protein sequence ID" value="PTB22627.1"/>
    <property type="molecule type" value="Genomic_DNA"/>
</dbReference>
<dbReference type="AlphaFoldDB" id="A0A2T3Y1K8"/>
<feature type="compositionally biased region" description="Basic and acidic residues" evidence="5">
    <location>
        <begin position="15"/>
        <end position="30"/>
    </location>
</feature>
<feature type="region of interest" description="Disordered" evidence="5">
    <location>
        <begin position="1"/>
        <end position="30"/>
    </location>
</feature>
<evidence type="ECO:0000256" key="1">
    <source>
        <dbReference type="ARBA" id="ARBA00022801"/>
    </source>
</evidence>
<accession>A0A2T3Y1K8</accession>
<dbReference type="PIRSF" id="PIRSF036461">
    <property type="entry name" value="Chmtx_methlestr"/>
    <property type="match status" value="1"/>
</dbReference>
<organism evidence="7 8">
    <name type="scientific">Trinickia symbiotica</name>
    <dbReference type="NCBI Taxonomy" id="863227"/>
    <lineage>
        <taxon>Bacteria</taxon>
        <taxon>Pseudomonadati</taxon>
        <taxon>Pseudomonadota</taxon>
        <taxon>Betaproteobacteria</taxon>
        <taxon>Burkholderiales</taxon>
        <taxon>Burkholderiaceae</taxon>
        <taxon>Trinickia</taxon>
    </lineage>
</organism>
<feature type="active site" evidence="4">
    <location>
        <position position="39"/>
    </location>
</feature>
<keyword evidence="4" id="KW-0145">Chemotaxis</keyword>
<reference evidence="7 8" key="1">
    <citation type="submission" date="2018-03" db="EMBL/GenBank/DDBJ databases">
        <title>Whole genome analyses suggest that Burkholderia sensu lato contains two further novel genera in the rhizoxinica-symbiotica group Mycetohabitans gen. nov., and Trinickia gen. nov.: implications for the evolution of diazotrophy and nodulation in the Burkholderiaceae.</title>
        <authorList>
            <person name="Estrada De Los Santos P."/>
            <person name="Palmer M."/>
            <person name="Chavez-Ramirez B."/>
            <person name="Steenkamp E.T."/>
            <person name="Hirsch A.M."/>
            <person name="Manyaka P."/>
            <person name="Maluk M."/>
            <person name="Lafos M."/>
            <person name="Crook M."/>
            <person name="Gross E."/>
            <person name="Simon M.F."/>
            <person name="Bueno Dos Reis Junior F."/>
            <person name="Poole P.S."/>
            <person name="Venter S.N."/>
            <person name="James E.K."/>
        </authorList>
    </citation>
    <scope>NUCLEOTIDE SEQUENCE [LARGE SCALE GENOMIC DNA]</scope>
    <source>
        <strain evidence="7 8">JPY-366</strain>
    </source>
</reference>
<evidence type="ECO:0000313" key="8">
    <source>
        <dbReference type="Proteomes" id="UP000240638"/>
    </source>
</evidence>
<dbReference type="GO" id="GO:0006935">
    <property type="term" value="P:chemotaxis"/>
    <property type="evidence" value="ECO:0007669"/>
    <property type="project" value="UniProtKB-UniRule"/>
</dbReference>
<dbReference type="PANTHER" id="PTHR42872:SF6">
    <property type="entry name" value="PROTEIN-GLUTAMATE METHYLESTERASE_PROTEIN-GLUTAMINE GLUTAMINASE"/>
    <property type="match status" value="1"/>
</dbReference>
<dbReference type="InterPro" id="IPR035909">
    <property type="entry name" value="CheB_C"/>
</dbReference>
<dbReference type="InterPro" id="IPR011247">
    <property type="entry name" value="Chemotax_prot-Glu_Me-esterase"/>
</dbReference>
<comment type="caution">
    <text evidence="7">The sequence shown here is derived from an EMBL/GenBank/DDBJ whole genome shotgun (WGS) entry which is preliminary data.</text>
</comment>
<dbReference type="Proteomes" id="UP000240638">
    <property type="component" value="Unassembled WGS sequence"/>
</dbReference>
<dbReference type="PANTHER" id="PTHR42872">
    <property type="entry name" value="PROTEIN-GLUTAMATE METHYLESTERASE/PROTEIN-GLUTAMINE GLUTAMINASE"/>
    <property type="match status" value="1"/>
</dbReference>
<dbReference type="PROSITE" id="PS50122">
    <property type="entry name" value="CHEB"/>
    <property type="match status" value="1"/>
</dbReference>
<dbReference type="EC" id="3.1.1.61" evidence="2"/>
<gene>
    <name evidence="7" type="ORF">C9I57_02325</name>
</gene>
<dbReference type="GO" id="GO:0005737">
    <property type="term" value="C:cytoplasm"/>
    <property type="evidence" value="ECO:0007669"/>
    <property type="project" value="InterPro"/>
</dbReference>
<keyword evidence="1 4" id="KW-0378">Hydrolase</keyword>
<dbReference type="InterPro" id="IPR000673">
    <property type="entry name" value="Sig_transdc_resp-reg_Me-estase"/>
</dbReference>
<sequence length="353" mass="36958">MTQRDGPIAGTGLAGHEHGGKGHVLEPRKSRDTIVVGTSSGGVDALCAIAKRLPANLPAAVLVVLHIGSNDSILPSMLQKAGPLRADHARDGEPLEPGRIYVAPPDRHLVVTDGVAKTVRGPKENFARPAIDPLFRSAAVARGARVIAAILTGQLDDGTAGFAAVRACGGLTIAQDPADAFAPEMPRNAMRYTPPDYILAANEIGAMLGALAGSPVPESVPPCPAGLVAENHAILAPESIEKMPEKVAQPSSLTCPECGGTLWRMDEAGPPRYRCHTGHAFSLESLGAATDQVVEGAISEALRALHEKSAQSKLRAAYHSRLGETVDAERRLSEARRAEASARALEKLLRGEE</sequence>
<evidence type="ECO:0000256" key="3">
    <source>
        <dbReference type="ARBA" id="ARBA00048267"/>
    </source>
</evidence>
<dbReference type="Pfam" id="PF01339">
    <property type="entry name" value="CheB_methylest"/>
    <property type="match status" value="1"/>
</dbReference>
<protein>
    <recommendedName>
        <fullName evidence="2">protein-glutamate methylesterase</fullName>
        <ecNumber evidence="2">3.1.1.61</ecNumber>
    </recommendedName>
</protein>
<dbReference type="Gene3D" id="3.40.50.180">
    <property type="entry name" value="Methylesterase CheB, C-terminal domain"/>
    <property type="match status" value="1"/>
</dbReference>
<evidence type="ECO:0000256" key="4">
    <source>
        <dbReference type="PROSITE-ProRule" id="PRU00050"/>
    </source>
</evidence>